<gene>
    <name evidence="1" type="ORF">EJ08DRAFT_653036</name>
</gene>
<evidence type="ECO:0000313" key="2">
    <source>
        <dbReference type="Proteomes" id="UP000800235"/>
    </source>
</evidence>
<keyword evidence="2" id="KW-1185">Reference proteome</keyword>
<reference evidence="1" key="1">
    <citation type="journal article" date="2020" name="Stud. Mycol.">
        <title>101 Dothideomycetes genomes: a test case for predicting lifestyles and emergence of pathogens.</title>
        <authorList>
            <person name="Haridas S."/>
            <person name="Albert R."/>
            <person name="Binder M."/>
            <person name="Bloem J."/>
            <person name="Labutti K."/>
            <person name="Salamov A."/>
            <person name="Andreopoulos B."/>
            <person name="Baker S."/>
            <person name="Barry K."/>
            <person name="Bills G."/>
            <person name="Bluhm B."/>
            <person name="Cannon C."/>
            <person name="Castanera R."/>
            <person name="Culley D."/>
            <person name="Daum C."/>
            <person name="Ezra D."/>
            <person name="Gonzalez J."/>
            <person name="Henrissat B."/>
            <person name="Kuo A."/>
            <person name="Liang C."/>
            <person name="Lipzen A."/>
            <person name="Lutzoni F."/>
            <person name="Magnuson J."/>
            <person name="Mondo S."/>
            <person name="Nolan M."/>
            <person name="Ohm R."/>
            <person name="Pangilinan J."/>
            <person name="Park H.-J."/>
            <person name="Ramirez L."/>
            <person name="Alfaro M."/>
            <person name="Sun H."/>
            <person name="Tritt A."/>
            <person name="Yoshinaga Y."/>
            <person name="Zwiers L.-H."/>
            <person name="Turgeon B."/>
            <person name="Goodwin S."/>
            <person name="Spatafora J."/>
            <person name="Crous P."/>
            <person name="Grigoriev I."/>
        </authorList>
    </citation>
    <scope>NUCLEOTIDE SEQUENCE</scope>
    <source>
        <strain evidence="1">CBS 130266</strain>
    </source>
</reference>
<protein>
    <submittedName>
        <fullName evidence="1">Uncharacterized protein</fullName>
    </submittedName>
</protein>
<comment type="caution">
    <text evidence="1">The sequence shown here is derived from an EMBL/GenBank/DDBJ whole genome shotgun (WGS) entry which is preliminary data.</text>
</comment>
<proteinExistence type="predicted"/>
<dbReference type="OrthoDB" id="3791338at2759"/>
<accession>A0A9P4TUS9</accession>
<dbReference type="AlphaFoldDB" id="A0A9P4TUS9"/>
<sequence>MKQRNNVEGRVYRFRSKTEREELLVELPMEVTEIVRAHMILVLDWVPGRNDYVKVMTITSKNHDGEYLPISPTPKKPYPFQLNFANPLPEFLWTGKLMRFTWLPLLSYLKVDASYDVPISALEEVADEYGNQIMLRLRQGGIRQLQHYVKSL</sequence>
<organism evidence="1 2">
    <name type="scientific">Tothia fuscella</name>
    <dbReference type="NCBI Taxonomy" id="1048955"/>
    <lineage>
        <taxon>Eukaryota</taxon>
        <taxon>Fungi</taxon>
        <taxon>Dikarya</taxon>
        <taxon>Ascomycota</taxon>
        <taxon>Pezizomycotina</taxon>
        <taxon>Dothideomycetes</taxon>
        <taxon>Pleosporomycetidae</taxon>
        <taxon>Venturiales</taxon>
        <taxon>Cylindrosympodiaceae</taxon>
        <taxon>Tothia</taxon>
    </lineage>
</organism>
<name>A0A9P4TUS9_9PEZI</name>
<evidence type="ECO:0000313" key="1">
    <source>
        <dbReference type="EMBL" id="KAF2422739.1"/>
    </source>
</evidence>
<feature type="non-terminal residue" evidence="1">
    <location>
        <position position="152"/>
    </location>
</feature>
<dbReference type="Proteomes" id="UP000800235">
    <property type="component" value="Unassembled WGS sequence"/>
</dbReference>
<dbReference type="EMBL" id="MU007088">
    <property type="protein sequence ID" value="KAF2422739.1"/>
    <property type="molecule type" value="Genomic_DNA"/>
</dbReference>